<protein>
    <submittedName>
        <fullName evidence="1">Uncharacterized protein</fullName>
    </submittedName>
</protein>
<dbReference type="Proteomes" id="UP000015105">
    <property type="component" value="Chromosome 4D"/>
</dbReference>
<proteinExistence type="predicted"/>
<reference evidence="1" key="3">
    <citation type="journal article" date="2017" name="Nature">
        <title>Genome sequence of the progenitor of the wheat D genome Aegilops tauschii.</title>
        <authorList>
            <person name="Luo M.C."/>
            <person name="Gu Y.Q."/>
            <person name="Puiu D."/>
            <person name="Wang H."/>
            <person name="Twardziok S.O."/>
            <person name="Deal K.R."/>
            <person name="Huo N."/>
            <person name="Zhu T."/>
            <person name="Wang L."/>
            <person name="Wang Y."/>
            <person name="McGuire P.E."/>
            <person name="Liu S."/>
            <person name="Long H."/>
            <person name="Ramasamy R.K."/>
            <person name="Rodriguez J.C."/>
            <person name="Van S.L."/>
            <person name="Yuan L."/>
            <person name="Wang Z."/>
            <person name="Xia Z."/>
            <person name="Xiao L."/>
            <person name="Anderson O.D."/>
            <person name="Ouyang S."/>
            <person name="Liang Y."/>
            <person name="Zimin A.V."/>
            <person name="Pertea G."/>
            <person name="Qi P."/>
            <person name="Bennetzen J.L."/>
            <person name="Dai X."/>
            <person name="Dawson M.W."/>
            <person name="Muller H.G."/>
            <person name="Kugler K."/>
            <person name="Rivarola-Duarte L."/>
            <person name="Spannagl M."/>
            <person name="Mayer K.F.X."/>
            <person name="Lu F.H."/>
            <person name="Bevan M.W."/>
            <person name="Leroy P."/>
            <person name="Li P."/>
            <person name="You F.M."/>
            <person name="Sun Q."/>
            <person name="Liu Z."/>
            <person name="Lyons E."/>
            <person name="Wicker T."/>
            <person name="Salzberg S.L."/>
            <person name="Devos K.M."/>
            <person name="Dvorak J."/>
        </authorList>
    </citation>
    <scope>NUCLEOTIDE SEQUENCE [LARGE SCALE GENOMIC DNA]</scope>
    <source>
        <strain evidence="1">cv. AL8/78</strain>
    </source>
</reference>
<dbReference type="EnsemblPlants" id="AET4Gv20452600.23">
    <property type="protein sequence ID" value="AET4Gv20452600.23"/>
    <property type="gene ID" value="AET4Gv20452600"/>
</dbReference>
<keyword evidence="2" id="KW-1185">Reference proteome</keyword>
<dbReference type="PANTHER" id="PTHR36740">
    <property type="entry name" value="PRC DOMAIN-CONTAINING PROTEIN"/>
    <property type="match status" value="1"/>
</dbReference>
<reference evidence="1" key="5">
    <citation type="journal article" date="2021" name="G3 (Bethesda)">
        <title>Aegilops tauschii genome assembly Aet v5.0 features greater sequence contiguity and improved annotation.</title>
        <authorList>
            <person name="Wang L."/>
            <person name="Zhu T."/>
            <person name="Rodriguez J.C."/>
            <person name="Deal K.R."/>
            <person name="Dubcovsky J."/>
            <person name="McGuire P.E."/>
            <person name="Lux T."/>
            <person name="Spannagl M."/>
            <person name="Mayer K.F.X."/>
            <person name="Baldrich P."/>
            <person name="Meyers B.C."/>
            <person name="Huo N."/>
            <person name="Gu Y.Q."/>
            <person name="Zhou H."/>
            <person name="Devos K.M."/>
            <person name="Bennetzen J.L."/>
            <person name="Unver T."/>
            <person name="Budak H."/>
            <person name="Gulick P.J."/>
            <person name="Galiba G."/>
            <person name="Kalapos B."/>
            <person name="Nelson D.R."/>
            <person name="Li P."/>
            <person name="You F.M."/>
            <person name="Luo M.C."/>
            <person name="Dvorak J."/>
        </authorList>
    </citation>
    <scope>NUCLEOTIDE SEQUENCE [LARGE SCALE GENOMIC DNA]</scope>
    <source>
        <strain evidence="1">cv. AL8/78</strain>
    </source>
</reference>
<dbReference type="Gramene" id="AET4Gv20452600.23">
    <property type="protein sequence ID" value="AET4Gv20452600.23"/>
    <property type="gene ID" value="AET4Gv20452600"/>
</dbReference>
<dbReference type="AlphaFoldDB" id="A0A453I5M8"/>
<name>A0A453I5M8_AEGTS</name>
<reference evidence="1" key="4">
    <citation type="submission" date="2019-03" db="UniProtKB">
        <authorList>
            <consortium name="EnsemblPlants"/>
        </authorList>
    </citation>
    <scope>IDENTIFICATION</scope>
</reference>
<dbReference type="PANTHER" id="PTHR36740:SF1">
    <property type="entry name" value="PRC-BARREL DOMAIN-CONTAINING PROTEIN"/>
    <property type="match status" value="1"/>
</dbReference>
<accession>A0A453I5M8</accession>
<sequence>RQMARRSGLLAKQVISVSSARSLGFVSQLWVDASSVRAPPPGTYFRLAKLGQFISGDCKLRFTSSCLFVTVVVPAFYMSGTISYHDNAFLGYLSTIITTNKI</sequence>
<reference evidence="2" key="1">
    <citation type="journal article" date="2014" name="Science">
        <title>Ancient hybridizations among the ancestral genomes of bread wheat.</title>
        <authorList>
            <consortium name="International Wheat Genome Sequencing Consortium,"/>
            <person name="Marcussen T."/>
            <person name="Sandve S.R."/>
            <person name="Heier L."/>
            <person name="Spannagl M."/>
            <person name="Pfeifer M."/>
            <person name="Jakobsen K.S."/>
            <person name="Wulff B.B."/>
            <person name="Steuernagel B."/>
            <person name="Mayer K.F."/>
            <person name="Olsen O.A."/>
        </authorList>
    </citation>
    <scope>NUCLEOTIDE SEQUENCE [LARGE SCALE GENOMIC DNA]</scope>
    <source>
        <strain evidence="2">cv. AL8/78</strain>
    </source>
</reference>
<evidence type="ECO:0000313" key="1">
    <source>
        <dbReference type="EnsemblPlants" id="AET4Gv20452600.23"/>
    </source>
</evidence>
<reference evidence="2" key="2">
    <citation type="journal article" date="2017" name="Nat. Plants">
        <title>The Aegilops tauschii genome reveals multiple impacts of transposons.</title>
        <authorList>
            <person name="Zhao G."/>
            <person name="Zou C."/>
            <person name="Li K."/>
            <person name="Wang K."/>
            <person name="Li T."/>
            <person name="Gao L."/>
            <person name="Zhang X."/>
            <person name="Wang H."/>
            <person name="Yang Z."/>
            <person name="Liu X."/>
            <person name="Jiang W."/>
            <person name="Mao L."/>
            <person name="Kong X."/>
            <person name="Jiao Y."/>
            <person name="Jia J."/>
        </authorList>
    </citation>
    <scope>NUCLEOTIDE SEQUENCE [LARGE SCALE GENOMIC DNA]</scope>
    <source>
        <strain evidence="2">cv. AL8/78</strain>
    </source>
</reference>
<evidence type="ECO:0000313" key="2">
    <source>
        <dbReference type="Proteomes" id="UP000015105"/>
    </source>
</evidence>
<organism evidence="1 2">
    <name type="scientific">Aegilops tauschii subsp. strangulata</name>
    <name type="common">Goatgrass</name>
    <dbReference type="NCBI Taxonomy" id="200361"/>
    <lineage>
        <taxon>Eukaryota</taxon>
        <taxon>Viridiplantae</taxon>
        <taxon>Streptophyta</taxon>
        <taxon>Embryophyta</taxon>
        <taxon>Tracheophyta</taxon>
        <taxon>Spermatophyta</taxon>
        <taxon>Magnoliopsida</taxon>
        <taxon>Liliopsida</taxon>
        <taxon>Poales</taxon>
        <taxon>Poaceae</taxon>
        <taxon>BOP clade</taxon>
        <taxon>Pooideae</taxon>
        <taxon>Triticodae</taxon>
        <taxon>Triticeae</taxon>
        <taxon>Triticinae</taxon>
        <taxon>Aegilops</taxon>
    </lineage>
</organism>